<comment type="subcellular location">
    <subcellularLocation>
        <location evidence="1">Endomembrane system</location>
        <topology evidence="1">Multi-pass membrane protein</topology>
    </subcellularLocation>
    <subcellularLocation>
        <location evidence="6">Membrane</location>
        <topology evidence="6">Multi-pass membrane protein</topology>
    </subcellularLocation>
</comment>
<feature type="transmembrane region" description="Helical" evidence="7">
    <location>
        <begin position="303"/>
        <end position="323"/>
    </location>
</feature>
<feature type="transmembrane region" description="Helical" evidence="7">
    <location>
        <begin position="263"/>
        <end position="282"/>
    </location>
</feature>
<dbReference type="InterPro" id="IPR003918">
    <property type="entry name" value="NADH_UbQ_OxRdtase"/>
</dbReference>
<evidence type="ECO:0000313" key="9">
    <source>
        <dbReference type="EMBL" id="MCW1914159.1"/>
    </source>
</evidence>
<feature type="transmembrane region" description="Helical" evidence="7">
    <location>
        <begin position="152"/>
        <end position="172"/>
    </location>
</feature>
<dbReference type="NCBIfam" id="TIGR01972">
    <property type="entry name" value="NDH_I_M"/>
    <property type="match status" value="1"/>
</dbReference>
<feature type="transmembrane region" description="Helical" evidence="7">
    <location>
        <begin position="98"/>
        <end position="115"/>
    </location>
</feature>
<evidence type="ECO:0000256" key="6">
    <source>
        <dbReference type="RuleBase" id="RU000320"/>
    </source>
</evidence>
<evidence type="ECO:0000256" key="3">
    <source>
        <dbReference type="ARBA" id="ARBA00022692"/>
    </source>
</evidence>
<keyword evidence="4 7" id="KW-1133">Transmembrane helix</keyword>
<feature type="transmembrane region" description="Helical" evidence="7">
    <location>
        <begin position="432"/>
        <end position="453"/>
    </location>
</feature>
<dbReference type="PANTHER" id="PTHR43507:SF4">
    <property type="entry name" value="PROTON-TRANSLOCATING NADH-QUINONE OXIDOREDUCTASE, CHAIN M"/>
    <property type="match status" value="1"/>
</dbReference>
<name>A0ABT3G3U3_9BACT</name>
<protein>
    <submittedName>
        <fullName evidence="9">NADH-quinone oxidoreductase subunit M</fullName>
        <ecNumber evidence="9">1.6.5.-</ecNumber>
    </submittedName>
</protein>
<keyword evidence="9" id="KW-0560">Oxidoreductase</keyword>
<dbReference type="Proteomes" id="UP001165653">
    <property type="component" value="Unassembled WGS sequence"/>
</dbReference>
<evidence type="ECO:0000256" key="1">
    <source>
        <dbReference type="ARBA" id="ARBA00004127"/>
    </source>
</evidence>
<dbReference type="EC" id="1.6.5.-" evidence="9"/>
<feature type="transmembrane region" description="Helical" evidence="7">
    <location>
        <begin position="200"/>
        <end position="219"/>
    </location>
</feature>
<feature type="transmembrane region" description="Helical" evidence="7">
    <location>
        <begin position="60"/>
        <end position="86"/>
    </location>
</feature>
<dbReference type="InterPro" id="IPR010227">
    <property type="entry name" value="NADH_Q_OxRdtase_chainM/4"/>
</dbReference>
<feature type="transmembrane region" description="Helical" evidence="7">
    <location>
        <begin position="482"/>
        <end position="503"/>
    </location>
</feature>
<evidence type="ECO:0000256" key="2">
    <source>
        <dbReference type="ARBA" id="ARBA00009025"/>
    </source>
</evidence>
<dbReference type="PRINTS" id="PR01437">
    <property type="entry name" value="NUOXDRDTASE4"/>
</dbReference>
<dbReference type="InterPro" id="IPR001750">
    <property type="entry name" value="ND/Mrp_TM"/>
</dbReference>
<feature type="domain" description="NADH:quinone oxidoreductase/Mrp antiporter transmembrane" evidence="8">
    <location>
        <begin position="116"/>
        <end position="310"/>
    </location>
</feature>
<evidence type="ECO:0000256" key="4">
    <source>
        <dbReference type="ARBA" id="ARBA00022989"/>
    </source>
</evidence>
<keyword evidence="3 6" id="KW-0812">Transmembrane</keyword>
<reference evidence="9" key="1">
    <citation type="submission" date="2022-10" db="EMBL/GenBank/DDBJ databases">
        <title>Luteolibacter sp. GHJ8, whole genome shotgun sequencing project.</title>
        <authorList>
            <person name="Zhao G."/>
            <person name="Shen L."/>
        </authorList>
    </citation>
    <scope>NUCLEOTIDE SEQUENCE</scope>
    <source>
        <strain evidence="9">GHJ8</strain>
    </source>
</reference>
<keyword evidence="5 7" id="KW-0472">Membrane</keyword>
<gene>
    <name evidence="9" type="ORF">OJ996_11265</name>
</gene>
<evidence type="ECO:0000313" key="10">
    <source>
        <dbReference type="Proteomes" id="UP001165653"/>
    </source>
</evidence>
<comment type="caution">
    <text evidence="9">The sequence shown here is derived from an EMBL/GenBank/DDBJ whole genome shotgun (WGS) entry which is preliminary data.</text>
</comment>
<dbReference type="EMBL" id="JAPDDR010000005">
    <property type="protein sequence ID" value="MCW1914159.1"/>
    <property type="molecule type" value="Genomic_DNA"/>
</dbReference>
<dbReference type="Pfam" id="PF00361">
    <property type="entry name" value="Proton_antipo_M"/>
    <property type="match status" value="2"/>
</dbReference>
<evidence type="ECO:0000256" key="5">
    <source>
        <dbReference type="ARBA" id="ARBA00023136"/>
    </source>
</evidence>
<organism evidence="9 10">
    <name type="scientific">Luteolibacter rhizosphaerae</name>
    <dbReference type="NCBI Taxonomy" id="2989719"/>
    <lineage>
        <taxon>Bacteria</taxon>
        <taxon>Pseudomonadati</taxon>
        <taxon>Verrucomicrobiota</taxon>
        <taxon>Verrucomicrobiia</taxon>
        <taxon>Verrucomicrobiales</taxon>
        <taxon>Verrucomicrobiaceae</taxon>
        <taxon>Luteolibacter</taxon>
    </lineage>
</organism>
<comment type="similarity">
    <text evidence="2">Belongs to the complex I subunit 4 family.</text>
</comment>
<dbReference type="PANTHER" id="PTHR43507">
    <property type="entry name" value="NADH-UBIQUINONE OXIDOREDUCTASE CHAIN 4"/>
    <property type="match status" value="1"/>
</dbReference>
<feature type="domain" description="NADH:quinone oxidoreductase/Mrp antiporter transmembrane" evidence="8">
    <location>
        <begin position="336"/>
        <end position="424"/>
    </location>
</feature>
<feature type="transmembrane region" description="Helical" evidence="7">
    <location>
        <begin position="343"/>
        <end position="366"/>
    </location>
</feature>
<dbReference type="RefSeq" id="WP_264513665.1">
    <property type="nucleotide sequence ID" value="NZ_JAPDDR010000005.1"/>
</dbReference>
<evidence type="ECO:0000256" key="7">
    <source>
        <dbReference type="SAM" id="Phobius"/>
    </source>
</evidence>
<sequence>MLLLLVLIPIAAFLAILGGAPARKTAVAAGVANLVLGVWAAFTWKAAMWSMSVPVLAKPALNLAFGLDGMSAVMVLLSVIVTLAALLSGKSPEGREKLYYGSSLLIAAGAIGAFAATDLFFFYAFHELALIPTFLMIGILGRGERKETAWKITIYLGLGSVILLAGLVWLASLAGTFDMPSMVKAVQDGSLVIDAASQKGIAALLIIGFGVLVSLFPFHSWAAPAYASAPAPTAMLHSGVLKKFGLYGLLRLAIPMVPEGMNAWLVPLLVLLLGNILWVGLVTVNQKRLDLMLGNSSVMHMGYIFLAIAALAASHTGSPAVGYLDAAGNAVTTYTLGNFTNTIAQPAAILLMFAHGISIAMLFGLADKIERSTGTLELTDLGGLAKSAPGLAFLFGMVGMASIGLPGLANFAGEVMVFLSGFQNYDPAKGLGPVQIACILAIWGVVISAVYMLRAYRNIFQGPQVKATTDAADLSFADRIPALILAIALLAVGLYPNLLLNLLK</sequence>
<feature type="transmembrane region" description="Helical" evidence="7">
    <location>
        <begin position="387"/>
        <end position="412"/>
    </location>
</feature>
<evidence type="ECO:0000259" key="8">
    <source>
        <dbReference type="Pfam" id="PF00361"/>
    </source>
</evidence>
<keyword evidence="10" id="KW-1185">Reference proteome</keyword>
<accession>A0ABT3G3U3</accession>
<proteinExistence type="inferred from homology"/>
<feature type="transmembrane region" description="Helical" evidence="7">
    <location>
        <begin position="121"/>
        <end position="140"/>
    </location>
</feature>
<dbReference type="GO" id="GO:0016491">
    <property type="term" value="F:oxidoreductase activity"/>
    <property type="evidence" value="ECO:0007669"/>
    <property type="project" value="UniProtKB-KW"/>
</dbReference>